<dbReference type="Pfam" id="PF00359">
    <property type="entry name" value="PTS_EIIA_2"/>
    <property type="match status" value="1"/>
</dbReference>
<keyword evidence="3" id="KW-1185">Reference proteome</keyword>
<gene>
    <name evidence="2" type="ORF">THII_1252</name>
</gene>
<sequence>MQIVDILTPERTHCQVQVTNKEQVFKYVSQVLATGSHSLSSHEIFECLVEREQLGSTGLGKGIAIPHARVRQGEVSLAAFLQLNQGIEFDSLDNKPVDLLFALVVPEQATQEHLELLAQLAAMFSDAHFREQLRSTPTCSEKFKLLTQWHSLID</sequence>
<dbReference type="PANTHER" id="PTHR47738">
    <property type="entry name" value="PTS SYSTEM FRUCTOSE-LIKE EIIA COMPONENT-RELATED"/>
    <property type="match status" value="1"/>
</dbReference>
<evidence type="ECO:0000313" key="3">
    <source>
        <dbReference type="Proteomes" id="UP000031623"/>
    </source>
</evidence>
<dbReference type="GO" id="GO:0008982">
    <property type="term" value="F:protein-N(PI)-phosphohistidine-sugar phosphotransferase activity"/>
    <property type="evidence" value="ECO:0007669"/>
    <property type="project" value="InterPro"/>
</dbReference>
<dbReference type="GO" id="GO:0009401">
    <property type="term" value="P:phosphoenolpyruvate-dependent sugar phosphotransferase system"/>
    <property type="evidence" value="ECO:0007669"/>
    <property type="project" value="InterPro"/>
</dbReference>
<dbReference type="InterPro" id="IPR006320">
    <property type="entry name" value="PTS_Nitro_regul"/>
</dbReference>
<dbReference type="AlphaFoldDB" id="A0A090AEX8"/>
<name>A0A090AEX8_9GAMM</name>
<dbReference type="PROSITE" id="PS00372">
    <property type="entry name" value="PTS_EIIA_TYPE_2_HIS"/>
    <property type="match status" value="1"/>
</dbReference>
<dbReference type="STRING" id="40754.THII_1252"/>
<dbReference type="NCBIfam" id="TIGR01419">
    <property type="entry name" value="nitro_reg_IIA"/>
    <property type="match status" value="1"/>
</dbReference>
<dbReference type="KEGG" id="tig:THII_1252"/>
<organism evidence="2 3">
    <name type="scientific">Thioploca ingrica</name>
    <dbReference type="NCBI Taxonomy" id="40754"/>
    <lineage>
        <taxon>Bacteria</taxon>
        <taxon>Pseudomonadati</taxon>
        <taxon>Pseudomonadota</taxon>
        <taxon>Gammaproteobacteria</taxon>
        <taxon>Thiotrichales</taxon>
        <taxon>Thiotrichaceae</taxon>
        <taxon>Thioploca</taxon>
    </lineage>
</organism>
<dbReference type="EMBL" id="AP014633">
    <property type="protein sequence ID" value="BAP55549.1"/>
    <property type="molecule type" value="Genomic_DNA"/>
</dbReference>
<dbReference type="HOGENOM" id="CLU_072531_5_2_6"/>
<dbReference type="InterPro" id="IPR002178">
    <property type="entry name" value="PTS_EIIA_type-2_dom"/>
</dbReference>
<evidence type="ECO:0000313" key="2">
    <source>
        <dbReference type="EMBL" id="BAP55549.1"/>
    </source>
</evidence>
<dbReference type="OrthoDB" id="95460at2"/>
<reference evidence="2 3" key="1">
    <citation type="journal article" date="2014" name="ISME J.">
        <title>Ecophysiology of Thioploca ingrica as revealed by the complete genome sequence supplemented with proteomic evidence.</title>
        <authorList>
            <person name="Kojima H."/>
            <person name="Ogura Y."/>
            <person name="Yamamoto N."/>
            <person name="Togashi T."/>
            <person name="Mori H."/>
            <person name="Watanabe T."/>
            <person name="Nemoto F."/>
            <person name="Kurokawa K."/>
            <person name="Hayashi T."/>
            <person name="Fukui M."/>
        </authorList>
    </citation>
    <scope>NUCLEOTIDE SEQUENCE [LARGE SCALE GENOMIC DNA]</scope>
</reference>
<protein>
    <submittedName>
        <fullName evidence="2">PTS IIA-like nitrogen-regulatory protein PtsN</fullName>
    </submittedName>
</protein>
<dbReference type="InterPro" id="IPR051541">
    <property type="entry name" value="PTS_SugarTrans_NitroReg"/>
</dbReference>
<dbReference type="Gene3D" id="3.40.930.10">
    <property type="entry name" value="Mannitol-specific EII, Chain A"/>
    <property type="match status" value="1"/>
</dbReference>
<proteinExistence type="predicted"/>
<dbReference type="InterPro" id="IPR016152">
    <property type="entry name" value="PTrfase/Anion_transptr"/>
</dbReference>
<dbReference type="GO" id="GO:0030295">
    <property type="term" value="F:protein kinase activator activity"/>
    <property type="evidence" value="ECO:0007669"/>
    <property type="project" value="TreeGrafter"/>
</dbReference>
<dbReference type="CDD" id="cd00211">
    <property type="entry name" value="PTS_IIA_fru"/>
    <property type="match status" value="1"/>
</dbReference>
<feature type="domain" description="PTS EIIA type-2" evidence="1">
    <location>
        <begin position="5"/>
        <end position="149"/>
    </location>
</feature>
<accession>A0A090AEX8</accession>
<evidence type="ECO:0000259" key="1">
    <source>
        <dbReference type="PROSITE" id="PS51094"/>
    </source>
</evidence>
<dbReference type="Proteomes" id="UP000031623">
    <property type="component" value="Chromosome"/>
</dbReference>
<dbReference type="PROSITE" id="PS51094">
    <property type="entry name" value="PTS_EIIA_TYPE_2"/>
    <property type="match status" value="1"/>
</dbReference>
<dbReference type="PANTHER" id="PTHR47738:SF1">
    <property type="entry name" value="NITROGEN REGULATORY PROTEIN"/>
    <property type="match status" value="1"/>
</dbReference>
<dbReference type="SUPFAM" id="SSF55804">
    <property type="entry name" value="Phoshotransferase/anion transport protein"/>
    <property type="match status" value="1"/>
</dbReference>